<dbReference type="InterPro" id="IPR035810">
    <property type="entry name" value="PEBP_euk"/>
</dbReference>
<comment type="caution">
    <text evidence="1">The sequence shown here is derived from an EMBL/GenBank/DDBJ whole genome shotgun (WGS) entry which is preliminary data.</text>
</comment>
<evidence type="ECO:0000313" key="1">
    <source>
        <dbReference type="EMBL" id="KAJ4765758.1"/>
    </source>
</evidence>
<dbReference type="Gene3D" id="3.90.280.10">
    <property type="entry name" value="PEBP-like"/>
    <property type="match status" value="1"/>
</dbReference>
<proteinExistence type="predicted"/>
<dbReference type="AlphaFoldDB" id="A0AAV8DHR3"/>
<evidence type="ECO:0000313" key="2">
    <source>
        <dbReference type="Proteomes" id="UP001140206"/>
    </source>
</evidence>
<gene>
    <name evidence="1" type="ORF">LUZ62_076133</name>
</gene>
<dbReference type="Proteomes" id="UP001140206">
    <property type="component" value="Chromosome 4"/>
</dbReference>
<name>A0AAV8DHR3_9POAL</name>
<protein>
    <submittedName>
        <fullName evidence="1">Flowering locus T</fullName>
    </submittedName>
</protein>
<organism evidence="1 2">
    <name type="scientific">Rhynchospora pubera</name>
    <dbReference type="NCBI Taxonomy" id="906938"/>
    <lineage>
        <taxon>Eukaryota</taxon>
        <taxon>Viridiplantae</taxon>
        <taxon>Streptophyta</taxon>
        <taxon>Embryophyta</taxon>
        <taxon>Tracheophyta</taxon>
        <taxon>Spermatophyta</taxon>
        <taxon>Magnoliopsida</taxon>
        <taxon>Liliopsida</taxon>
        <taxon>Poales</taxon>
        <taxon>Cyperaceae</taxon>
        <taxon>Cyperoideae</taxon>
        <taxon>Rhynchosporeae</taxon>
        <taxon>Rhynchospora</taxon>
    </lineage>
</organism>
<sequence length="189" mass="21599">MQRERDSLVVGRVVGDVLDPFDRKVPLRVTYNSRDVANGYEFKPSAVVHQPRVEIGSTDLRSFFTLVMVDPMHRVQATRQFGNICTGRVLKHEVWQLVADIPAITGVTHGHEIMHYESPKPSLGIHRFVFVLFQQQGRQTVDVPGWRENFCTRDFAELYNLGSPVAAVYFNCQRESGSGGRRMQMTQNY</sequence>
<reference evidence="1" key="1">
    <citation type="submission" date="2022-08" db="EMBL/GenBank/DDBJ databases">
        <authorList>
            <person name="Marques A."/>
        </authorList>
    </citation>
    <scope>NUCLEOTIDE SEQUENCE</scope>
    <source>
        <strain evidence="1">RhyPub2mFocal</strain>
        <tissue evidence="1">Leaves</tissue>
    </source>
</reference>
<accession>A0AAV8DHR3</accession>
<dbReference type="PANTHER" id="PTHR11362">
    <property type="entry name" value="PHOSPHATIDYLETHANOLAMINE-BINDING PROTEIN"/>
    <property type="match status" value="1"/>
</dbReference>
<dbReference type="InterPro" id="IPR036610">
    <property type="entry name" value="PEBP-like_sf"/>
</dbReference>
<dbReference type="PANTHER" id="PTHR11362:SF9">
    <property type="entry name" value="PROTEIN FLOWERING LOCUS T-RELATED"/>
    <property type="match status" value="1"/>
</dbReference>
<keyword evidence="2" id="KW-1185">Reference proteome</keyword>
<dbReference type="EMBL" id="JAMFTS010000004">
    <property type="protein sequence ID" value="KAJ4765758.1"/>
    <property type="molecule type" value="Genomic_DNA"/>
</dbReference>
<dbReference type="SUPFAM" id="SSF49777">
    <property type="entry name" value="PEBP-like"/>
    <property type="match status" value="1"/>
</dbReference>
<dbReference type="CDD" id="cd00866">
    <property type="entry name" value="PEBP_euk"/>
    <property type="match status" value="1"/>
</dbReference>